<protein>
    <recommendedName>
        <fullName evidence="5">Branched-chain amino acid aminotransferase</fullName>
    </recommendedName>
</protein>
<name>A0A517T8H7_9PLAN</name>
<sequence length="125" mass="13043">MLKNAPCDVATQLWNDEAGVIISAELVLVLTIGVIATVVGLNAVSKSVINELKDVSGAIGAVNQSYYVQGFKNVHGNAGAKGFGFSDQSDECDCAFIKMTRPSMKWDSVQGPGSGGSEGSDRGHH</sequence>
<organism evidence="3 4">
    <name type="scientific">Calycomorphotria hydatis</name>
    <dbReference type="NCBI Taxonomy" id="2528027"/>
    <lineage>
        <taxon>Bacteria</taxon>
        <taxon>Pseudomonadati</taxon>
        <taxon>Planctomycetota</taxon>
        <taxon>Planctomycetia</taxon>
        <taxon>Planctomycetales</taxon>
        <taxon>Planctomycetaceae</taxon>
        <taxon>Calycomorphotria</taxon>
    </lineage>
</organism>
<dbReference type="KEGG" id="chya:V22_18990"/>
<gene>
    <name evidence="3" type="ORF">V22_18990</name>
</gene>
<evidence type="ECO:0000256" key="1">
    <source>
        <dbReference type="SAM" id="MobiDB-lite"/>
    </source>
</evidence>
<evidence type="ECO:0000313" key="3">
    <source>
        <dbReference type="EMBL" id="QDT64659.1"/>
    </source>
</evidence>
<keyword evidence="4" id="KW-1185">Reference proteome</keyword>
<proteinExistence type="predicted"/>
<dbReference type="AlphaFoldDB" id="A0A517T8H7"/>
<keyword evidence="2" id="KW-0472">Membrane</keyword>
<feature type="transmembrane region" description="Helical" evidence="2">
    <location>
        <begin position="20"/>
        <end position="44"/>
    </location>
</feature>
<accession>A0A517T8H7</accession>
<reference evidence="3 4" key="1">
    <citation type="submission" date="2019-02" db="EMBL/GenBank/DDBJ databases">
        <title>Deep-cultivation of Planctomycetes and their phenomic and genomic characterization uncovers novel biology.</title>
        <authorList>
            <person name="Wiegand S."/>
            <person name="Jogler M."/>
            <person name="Boedeker C."/>
            <person name="Pinto D."/>
            <person name="Vollmers J."/>
            <person name="Rivas-Marin E."/>
            <person name="Kohn T."/>
            <person name="Peeters S.H."/>
            <person name="Heuer A."/>
            <person name="Rast P."/>
            <person name="Oberbeckmann S."/>
            <person name="Bunk B."/>
            <person name="Jeske O."/>
            <person name="Meyerdierks A."/>
            <person name="Storesund J.E."/>
            <person name="Kallscheuer N."/>
            <person name="Luecker S."/>
            <person name="Lage O.M."/>
            <person name="Pohl T."/>
            <person name="Merkel B.J."/>
            <person name="Hornburger P."/>
            <person name="Mueller R.-W."/>
            <person name="Bruemmer F."/>
            <person name="Labrenz M."/>
            <person name="Spormann A.M."/>
            <person name="Op den Camp H."/>
            <person name="Overmann J."/>
            <person name="Amann R."/>
            <person name="Jetten M.S.M."/>
            <person name="Mascher T."/>
            <person name="Medema M.H."/>
            <person name="Devos D.P."/>
            <person name="Kaster A.-K."/>
            <person name="Ovreas L."/>
            <person name="Rohde M."/>
            <person name="Galperin M.Y."/>
            <person name="Jogler C."/>
        </authorList>
    </citation>
    <scope>NUCLEOTIDE SEQUENCE [LARGE SCALE GENOMIC DNA]</scope>
    <source>
        <strain evidence="3 4">V22</strain>
    </source>
</reference>
<evidence type="ECO:0008006" key="5">
    <source>
        <dbReference type="Google" id="ProtNLM"/>
    </source>
</evidence>
<keyword evidence="2" id="KW-1133">Transmembrane helix</keyword>
<keyword evidence="2" id="KW-0812">Transmembrane</keyword>
<dbReference type="EMBL" id="CP036316">
    <property type="protein sequence ID" value="QDT64659.1"/>
    <property type="molecule type" value="Genomic_DNA"/>
</dbReference>
<dbReference type="RefSeq" id="WP_197440044.1">
    <property type="nucleotide sequence ID" value="NZ_CP036316.1"/>
</dbReference>
<evidence type="ECO:0000256" key="2">
    <source>
        <dbReference type="SAM" id="Phobius"/>
    </source>
</evidence>
<feature type="region of interest" description="Disordered" evidence="1">
    <location>
        <begin position="105"/>
        <end position="125"/>
    </location>
</feature>
<dbReference type="Proteomes" id="UP000319976">
    <property type="component" value="Chromosome"/>
</dbReference>
<evidence type="ECO:0000313" key="4">
    <source>
        <dbReference type="Proteomes" id="UP000319976"/>
    </source>
</evidence>